<comment type="similarity">
    <text evidence="11 12">Belongs to the TonB-dependent receptor family.</text>
</comment>
<keyword evidence="17" id="KW-1185">Reference proteome</keyword>
<evidence type="ECO:0000256" key="9">
    <source>
        <dbReference type="ARBA" id="ARBA00023136"/>
    </source>
</evidence>
<feature type="domain" description="TonB-dependent receptor plug" evidence="15">
    <location>
        <begin position="61"/>
        <end position="170"/>
    </location>
</feature>
<comment type="caution">
    <text evidence="16">The sequence shown here is derived from an EMBL/GenBank/DDBJ whole genome shotgun (WGS) entry which is preliminary data.</text>
</comment>
<keyword evidence="16" id="KW-0675">Receptor</keyword>
<dbReference type="CDD" id="cd01347">
    <property type="entry name" value="ligand_gated_channel"/>
    <property type="match status" value="1"/>
</dbReference>
<evidence type="ECO:0000256" key="10">
    <source>
        <dbReference type="ARBA" id="ARBA00023237"/>
    </source>
</evidence>
<accession>A0ABT8XDH3</accession>
<keyword evidence="6" id="KW-0408">Iron</keyword>
<evidence type="ECO:0000256" key="8">
    <source>
        <dbReference type="ARBA" id="ARBA00023077"/>
    </source>
</evidence>
<name>A0ABT8XDH3_9HYPH</name>
<sequence>MKGWADVLIYNARIALLATSMLTGMATAFHTMPAAAQDPGDEDVTVLEPVTVTARKREERLKDVPISVHVESGKALEQRRAFDGQSVMREVPGASLGTFGDRSNGFVVMRGVAPILSPLSPDDSSVLTFIDGMPLPIGASFSSPFIDLERVEILKGPQNTLFGRNTSGGAINLIPAEPTHEFSSSILGEFGTDGLYRTEAMVNGSILPDVLAGRLALRRSSIDGHIDNIAGDTLGADDSWVGRGSLLFTPTDDTRWLMSFLGEDTNTTPTTYIAYRPEGEKLAAQNVTMDDTRMYAINSRFEHDFETMMLTVQTGYSRLRNSNYYNYPDANIASDFSGLPPEMFLDPATNFIGWEKRDTRLSQEVRLSSLPGSDIAWVGGISLYRDKAERIRPVEMWYFGPSATGTSTYQQTTIGKAIFGEATFPVADRLKLTVGARATHESKDFNGEFFSDGSNGAVPYFAENGQQSYSFFTGRAALSYEWSPEMMTYASISRGYKSGGYAINNSLVWGGVARNPYESSTVISYEAGVRSSWLDEELQLNGAVFLNDMRDEQMQTWDYTNFTGSGVNLDARSAGLELDASYRLSPNWTLDGGLAYTFSELRHVSAEAAAAQDGLKDGNWLPTVPRWSGKASINYQAEGSELGLNGMLADKMFNARLSYNFIGTRYTDASNFGKLEPAHIVSARLAVDWGGGEAYLFGDNLLNREFMTIKERMGTDAAGAPVFGVSYARGMTFGAGVNLRF</sequence>
<evidence type="ECO:0000256" key="3">
    <source>
        <dbReference type="ARBA" id="ARBA00022452"/>
    </source>
</evidence>
<dbReference type="InterPro" id="IPR012910">
    <property type="entry name" value="Plug_dom"/>
</dbReference>
<dbReference type="Pfam" id="PF07715">
    <property type="entry name" value="Plug"/>
    <property type="match status" value="1"/>
</dbReference>
<dbReference type="InterPro" id="IPR036942">
    <property type="entry name" value="Beta-barrel_TonB_sf"/>
</dbReference>
<keyword evidence="10 11" id="KW-0998">Cell outer membrane</keyword>
<evidence type="ECO:0000256" key="6">
    <source>
        <dbReference type="ARBA" id="ARBA00023004"/>
    </source>
</evidence>
<evidence type="ECO:0000256" key="13">
    <source>
        <dbReference type="SAM" id="SignalP"/>
    </source>
</evidence>
<feature type="domain" description="TonB-dependent receptor-like beta-barrel" evidence="14">
    <location>
        <begin position="258"/>
        <end position="701"/>
    </location>
</feature>
<evidence type="ECO:0000259" key="15">
    <source>
        <dbReference type="Pfam" id="PF07715"/>
    </source>
</evidence>
<dbReference type="PROSITE" id="PS52016">
    <property type="entry name" value="TONB_DEPENDENT_REC_3"/>
    <property type="match status" value="1"/>
</dbReference>
<feature type="signal peptide" evidence="13">
    <location>
        <begin position="1"/>
        <end position="36"/>
    </location>
</feature>
<reference evidence="16" key="1">
    <citation type="submission" date="2022-04" db="EMBL/GenBank/DDBJ databases">
        <title>Shinella lacus sp. nov., a novel member of the genus Shinella from water.</title>
        <authorList>
            <person name="Deng Y."/>
        </authorList>
    </citation>
    <scope>NUCLEOTIDE SEQUENCE</scope>
    <source>
        <strain evidence="16">JCM 31239</strain>
    </source>
</reference>
<gene>
    <name evidence="16" type="ORF">GB928_011440</name>
</gene>
<keyword evidence="4" id="KW-0410">Iron transport</keyword>
<keyword evidence="2 11" id="KW-0813">Transport</keyword>
<evidence type="ECO:0000256" key="5">
    <source>
        <dbReference type="ARBA" id="ARBA00022692"/>
    </source>
</evidence>
<keyword evidence="7" id="KW-0406">Ion transport</keyword>
<dbReference type="PANTHER" id="PTHR32552">
    <property type="entry name" value="FERRICHROME IRON RECEPTOR-RELATED"/>
    <property type="match status" value="1"/>
</dbReference>
<protein>
    <submittedName>
        <fullName evidence="16">TonB-dependent receptor</fullName>
    </submittedName>
</protein>
<dbReference type="SUPFAM" id="SSF56935">
    <property type="entry name" value="Porins"/>
    <property type="match status" value="1"/>
</dbReference>
<evidence type="ECO:0000256" key="2">
    <source>
        <dbReference type="ARBA" id="ARBA00022448"/>
    </source>
</evidence>
<dbReference type="PANTHER" id="PTHR32552:SF81">
    <property type="entry name" value="TONB-DEPENDENT OUTER MEMBRANE RECEPTOR"/>
    <property type="match status" value="1"/>
</dbReference>
<keyword evidence="8 12" id="KW-0798">TonB box</keyword>
<dbReference type="Gene3D" id="2.40.170.20">
    <property type="entry name" value="TonB-dependent receptor, beta-barrel domain"/>
    <property type="match status" value="1"/>
</dbReference>
<feature type="chain" id="PRO_5045251673" evidence="13">
    <location>
        <begin position="37"/>
        <end position="741"/>
    </location>
</feature>
<dbReference type="Proteomes" id="UP001177080">
    <property type="component" value="Unassembled WGS sequence"/>
</dbReference>
<evidence type="ECO:0000256" key="12">
    <source>
        <dbReference type="RuleBase" id="RU003357"/>
    </source>
</evidence>
<proteinExistence type="inferred from homology"/>
<evidence type="ECO:0000256" key="7">
    <source>
        <dbReference type="ARBA" id="ARBA00023065"/>
    </source>
</evidence>
<evidence type="ECO:0000256" key="4">
    <source>
        <dbReference type="ARBA" id="ARBA00022496"/>
    </source>
</evidence>
<keyword evidence="9 11" id="KW-0472">Membrane</keyword>
<evidence type="ECO:0000313" key="16">
    <source>
        <dbReference type="EMBL" id="MDO6121796.1"/>
    </source>
</evidence>
<organism evidence="16 17">
    <name type="scientific">Shinella curvata</name>
    <dbReference type="NCBI Taxonomy" id="1817964"/>
    <lineage>
        <taxon>Bacteria</taxon>
        <taxon>Pseudomonadati</taxon>
        <taxon>Pseudomonadota</taxon>
        <taxon>Alphaproteobacteria</taxon>
        <taxon>Hyphomicrobiales</taxon>
        <taxon>Rhizobiaceae</taxon>
        <taxon>Shinella</taxon>
    </lineage>
</organism>
<evidence type="ECO:0000313" key="17">
    <source>
        <dbReference type="Proteomes" id="UP001177080"/>
    </source>
</evidence>
<evidence type="ECO:0000259" key="14">
    <source>
        <dbReference type="Pfam" id="PF00593"/>
    </source>
</evidence>
<dbReference type="RefSeq" id="WP_244762338.1">
    <property type="nucleotide sequence ID" value="NZ_JALJCJ010000005.1"/>
</dbReference>
<dbReference type="InterPro" id="IPR039426">
    <property type="entry name" value="TonB-dep_rcpt-like"/>
</dbReference>
<comment type="subcellular location">
    <subcellularLocation>
        <location evidence="1 11">Cell outer membrane</location>
        <topology evidence="1 11">Multi-pass membrane protein</topology>
    </subcellularLocation>
</comment>
<dbReference type="EMBL" id="WHSC02000005">
    <property type="protein sequence ID" value="MDO6121796.1"/>
    <property type="molecule type" value="Genomic_DNA"/>
</dbReference>
<keyword evidence="13" id="KW-0732">Signal</keyword>
<evidence type="ECO:0000256" key="11">
    <source>
        <dbReference type="PROSITE-ProRule" id="PRU01360"/>
    </source>
</evidence>
<evidence type="ECO:0000256" key="1">
    <source>
        <dbReference type="ARBA" id="ARBA00004571"/>
    </source>
</evidence>
<dbReference type="Pfam" id="PF00593">
    <property type="entry name" value="TonB_dep_Rec_b-barrel"/>
    <property type="match status" value="1"/>
</dbReference>
<dbReference type="InterPro" id="IPR000531">
    <property type="entry name" value="Beta-barrel_TonB"/>
</dbReference>
<keyword evidence="5 11" id="KW-0812">Transmembrane</keyword>
<keyword evidence="3 11" id="KW-1134">Transmembrane beta strand</keyword>